<evidence type="ECO:0000313" key="2">
    <source>
        <dbReference type="Proteomes" id="UP000198820"/>
    </source>
</evidence>
<dbReference type="AlphaFoldDB" id="A0A1H3WNY1"/>
<evidence type="ECO:0000313" key="1">
    <source>
        <dbReference type="EMBL" id="SDZ88064.1"/>
    </source>
</evidence>
<organism evidence="1 2">
    <name type="scientific">Psychroflexus halocasei</name>
    <dbReference type="NCBI Taxonomy" id="908615"/>
    <lineage>
        <taxon>Bacteria</taxon>
        <taxon>Pseudomonadati</taxon>
        <taxon>Bacteroidota</taxon>
        <taxon>Flavobacteriia</taxon>
        <taxon>Flavobacteriales</taxon>
        <taxon>Flavobacteriaceae</taxon>
        <taxon>Psychroflexus</taxon>
    </lineage>
</organism>
<dbReference type="Proteomes" id="UP000198820">
    <property type="component" value="Unassembled WGS sequence"/>
</dbReference>
<dbReference type="STRING" id="908615.SAMN05421540_10257"/>
<dbReference type="RefSeq" id="WP_093238947.1">
    <property type="nucleotide sequence ID" value="NZ_FNQF01000002.1"/>
</dbReference>
<proteinExistence type="predicted"/>
<dbReference type="EMBL" id="FNQF01000002">
    <property type="protein sequence ID" value="SDZ88064.1"/>
    <property type="molecule type" value="Genomic_DNA"/>
</dbReference>
<keyword evidence="2" id="KW-1185">Reference proteome</keyword>
<protein>
    <submittedName>
        <fullName evidence="1">Uncharacterized protein</fullName>
    </submittedName>
</protein>
<name>A0A1H3WNY1_9FLAO</name>
<gene>
    <name evidence="1" type="ORF">SAMN05421540_10257</name>
</gene>
<sequence length="98" mass="11345">MKTKDQYTKALLWSHKIIGLEIHAYSNTDQLMKALAAYLNELIAHDFNKLITILYRIDVSQKKAMSTLKAQANQETPGETLAKLIIERQLQKLKFREN</sequence>
<reference evidence="1 2" key="1">
    <citation type="submission" date="2016-10" db="EMBL/GenBank/DDBJ databases">
        <authorList>
            <person name="de Groot N.N."/>
        </authorList>
    </citation>
    <scope>NUCLEOTIDE SEQUENCE [LARGE SCALE GENOMIC DNA]</scope>
    <source>
        <strain evidence="1 2">DSM 23581</strain>
    </source>
</reference>
<accession>A0A1H3WNY1</accession>